<evidence type="ECO:0000256" key="2">
    <source>
        <dbReference type="ARBA" id="ARBA00018911"/>
    </source>
</evidence>
<evidence type="ECO:0000256" key="1">
    <source>
        <dbReference type="ARBA" id="ARBA00005582"/>
    </source>
</evidence>
<dbReference type="EMBL" id="PEUE01000061">
    <property type="protein sequence ID" value="PIV38364.1"/>
    <property type="molecule type" value="Genomic_DNA"/>
</dbReference>
<dbReference type="AlphaFoldDB" id="A0A2M7D5U3"/>
<evidence type="ECO:0000256" key="4">
    <source>
        <dbReference type="ARBA" id="ARBA00022801"/>
    </source>
</evidence>
<dbReference type="GO" id="GO:0006167">
    <property type="term" value="P:AMP biosynthetic process"/>
    <property type="evidence" value="ECO:0007669"/>
    <property type="project" value="TreeGrafter"/>
</dbReference>
<dbReference type="PANTHER" id="PTHR21340">
    <property type="entry name" value="DIADENOSINE 5,5-P1,P4-TETRAPHOSPHATE PYROPHOSPHOHYDROLASE MUTT"/>
    <property type="match status" value="1"/>
</dbReference>
<dbReference type="GO" id="GO:0006754">
    <property type="term" value="P:ATP biosynthetic process"/>
    <property type="evidence" value="ECO:0007669"/>
    <property type="project" value="TreeGrafter"/>
</dbReference>
<dbReference type="Proteomes" id="UP000229247">
    <property type="component" value="Unassembled WGS sequence"/>
</dbReference>
<reference evidence="9" key="1">
    <citation type="submission" date="2017-09" db="EMBL/GenBank/DDBJ databases">
        <title>Depth-based differentiation of microbial function through sediment-hosted aquifers and enrichment of novel symbionts in the deep terrestrial subsurface.</title>
        <authorList>
            <person name="Probst A.J."/>
            <person name="Ladd B."/>
            <person name="Jarett J.K."/>
            <person name="Geller-Mcgrath D.E."/>
            <person name="Sieber C.M.K."/>
            <person name="Emerson J.B."/>
            <person name="Anantharaman K."/>
            <person name="Thomas B.C."/>
            <person name="Malmstrom R."/>
            <person name="Stieglmeier M."/>
            <person name="Klingl A."/>
            <person name="Woyke T."/>
            <person name="Ryan C.M."/>
            <person name="Banfield J.F."/>
        </authorList>
    </citation>
    <scope>NUCLEOTIDE SEQUENCE [LARGE SCALE GENOMIC DNA]</scope>
</reference>
<evidence type="ECO:0000313" key="8">
    <source>
        <dbReference type="EMBL" id="PIV38364.1"/>
    </source>
</evidence>
<dbReference type="InterPro" id="IPR003565">
    <property type="entry name" value="Tetra_PHTase"/>
</dbReference>
<dbReference type="PANTHER" id="PTHR21340:SF0">
    <property type="entry name" value="BIS(5'-NUCLEOSYL)-TETRAPHOSPHATASE [ASYMMETRICAL]"/>
    <property type="match status" value="1"/>
</dbReference>
<sequence length="149" mass="17519">MFFRKSVGAVVFYRSPENKIEYLLLNHGESSRESEYWNFPKGTMEDGESERETARREVVEETGLANLKYLLNFRVSARYFYRYRESEAKGKLFFKTAVFYLAQAGDKNVKISSEHVNYEWLLFAAALERVKRFKGSQRVLKKANKFLNG</sequence>
<evidence type="ECO:0000256" key="6">
    <source>
        <dbReference type="RuleBase" id="RU003476"/>
    </source>
</evidence>
<evidence type="ECO:0000256" key="5">
    <source>
        <dbReference type="ARBA" id="ARBA00032644"/>
    </source>
</evidence>
<dbReference type="PRINTS" id="PR00502">
    <property type="entry name" value="NUDIXFAMILY"/>
</dbReference>
<evidence type="ECO:0000256" key="3">
    <source>
        <dbReference type="ARBA" id="ARBA00022741"/>
    </source>
</evidence>
<dbReference type="GO" id="GO:0000166">
    <property type="term" value="F:nucleotide binding"/>
    <property type="evidence" value="ECO:0007669"/>
    <property type="project" value="UniProtKB-KW"/>
</dbReference>
<dbReference type="PROSITE" id="PS51462">
    <property type="entry name" value="NUDIX"/>
    <property type="match status" value="1"/>
</dbReference>
<dbReference type="Pfam" id="PF00293">
    <property type="entry name" value="NUDIX"/>
    <property type="match status" value="1"/>
</dbReference>
<dbReference type="SUPFAM" id="SSF55811">
    <property type="entry name" value="Nudix"/>
    <property type="match status" value="1"/>
</dbReference>
<name>A0A2M7D5U3_9BACT</name>
<gene>
    <name evidence="8" type="ORF">COS30_02550</name>
</gene>
<keyword evidence="4 6" id="KW-0378">Hydrolase</keyword>
<organism evidence="8 9">
    <name type="scientific">Candidatus Portnoybacteria bacterium CG02_land_8_20_14_3_00_45_8</name>
    <dbReference type="NCBI Taxonomy" id="1974807"/>
    <lineage>
        <taxon>Bacteria</taxon>
        <taxon>Candidatus Portnoyibacteriota</taxon>
    </lineage>
</organism>
<protein>
    <recommendedName>
        <fullName evidence="2">Bis(5'-nucleosyl)-tetraphosphatase [asymmetrical]</fullName>
    </recommendedName>
    <alternativeName>
        <fullName evidence="5">Diadenosine 5',5'''-P1,P4-tetraphosphate asymmetrical hydrolase</fullName>
    </alternativeName>
</protein>
<accession>A0A2M7D5U3</accession>
<dbReference type="InterPro" id="IPR015797">
    <property type="entry name" value="NUDIX_hydrolase-like_dom_sf"/>
</dbReference>
<proteinExistence type="inferred from homology"/>
<evidence type="ECO:0000313" key="9">
    <source>
        <dbReference type="Proteomes" id="UP000229247"/>
    </source>
</evidence>
<dbReference type="PROSITE" id="PS00893">
    <property type="entry name" value="NUDIX_BOX"/>
    <property type="match status" value="1"/>
</dbReference>
<dbReference type="InterPro" id="IPR000086">
    <property type="entry name" value="NUDIX_hydrolase_dom"/>
</dbReference>
<dbReference type="GO" id="GO:0004081">
    <property type="term" value="F:bis(5'-nucleosyl)-tetraphosphatase (asymmetrical) activity"/>
    <property type="evidence" value="ECO:0007669"/>
    <property type="project" value="TreeGrafter"/>
</dbReference>
<comment type="similarity">
    <text evidence="1 6">Belongs to the Nudix hydrolase family.</text>
</comment>
<comment type="caution">
    <text evidence="8">The sequence shown here is derived from an EMBL/GenBank/DDBJ whole genome shotgun (WGS) entry which is preliminary data.</text>
</comment>
<dbReference type="Gene3D" id="3.90.79.10">
    <property type="entry name" value="Nucleoside Triphosphate Pyrophosphohydrolase"/>
    <property type="match status" value="1"/>
</dbReference>
<dbReference type="InterPro" id="IPR020084">
    <property type="entry name" value="NUDIX_hydrolase_CS"/>
</dbReference>
<dbReference type="CDD" id="cd03428">
    <property type="entry name" value="NUDIX_Ap4A_Nudt2"/>
    <property type="match status" value="1"/>
</dbReference>
<feature type="domain" description="Nudix hydrolase" evidence="7">
    <location>
        <begin position="2"/>
        <end position="143"/>
    </location>
</feature>
<evidence type="ECO:0000259" key="7">
    <source>
        <dbReference type="PROSITE" id="PS51462"/>
    </source>
</evidence>
<dbReference type="InterPro" id="IPR051325">
    <property type="entry name" value="Nudix_hydrolase_domain"/>
</dbReference>
<dbReference type="InterPro" id="IPR020476">
    <property type="entry name" value="Nudix_hydrolase"/>
</dbReference>
<keyword evidence="3" id="KW-0547">Nucleotide-binding</keyword>